<reference evidence="7" key="1">
    <citation type="submission" date="2020-09" db="EMBL/GenBank/DDBJ databases">
        <authorList>
            <person name="Kikuchi T."/>
        </authorList>
    </citation>
    <scope>NUCLEOTIDE SEQUENCE</scope>
    <source>
        <strain evidence="7">SH1</strain>
    </source>
</reference>
<feature type="transmembrane region" description="Helical" evidence="6">
    <location>
        <begin position="12"/>
        <end position="31"/>
    </location>
</feature>
<feature type="transmembrane region" description="Helical" evidence="6">
    <location>
        <begin position="69"/>
        <end position="88"/>
    </location>
</feature>
<dbReference type="PANTHER" id="PTHR31733">
    <property type="entry name" value="RIBONUCLEASE KAPPA"/>
    <property type="match status" value="1"/>
</dbReference>
<keyword evidence="8" id="KW-1185">Reference proteome</keyword>
<protein>
    <submittedName>
        <fullName evidence="7">Uncharacterized protein</fullName>
    </submittedName>
</protein>
<dbReference type="Proteomes" id="UP000614601">
    <property type="component" value="Unassembled WGS sequence"/>
</dbReference>
<dbReference type="EMBL" id="CAJFCW020000004">
    <property type="protein sequence ID" value="CAG9112338.1"/>
    <property type="molecule type" value="Genomic_DNA"/>
</dbReference>
<comment type="caution">
    <text evidence="7">The sequence shown here is derived from an EMBL/GenBank/DDBJ whole genome shotgun (WGS) entry which is preliminary data.</text>
</comment>
<name>A0A811KTH5_9BILA</name>
<organism evidence="7 8">
    <name type="scientific">Bursaphelenchus okinawaensis</name>
    <dbReference type="NCBI Taxonomy" id="465554"/>
    <lineage>
        <taxon>Eukaryota</taxon>
        <taxon>Metazoa</taxon>
        <taxon>Ecdysozoa</taxon>
        <taxon>Nematoda</taxon>
        <taxon>Chromadorea</taxon>
        <taxon>Rhabditida</taxon>
        <taxon>Tylenchina</taxon>
        <taxon>Tylenchomorpha</taxon>
        <taxon>Aphelenchoidea</taxon>
        <taxon>Aphelenchoididae</taxon>
        <taxon>Bursaphelenchus</taxon>
    </lineage>
</organism>
<dbReference type="Proteomes" id="UP000783686">
    <property type="component" value="Unassembled WGS sequence"/>
</dbReference>
<evidence type="ECO:0000256" key="2">
    <source>
        <dbReference type="ARBA" id="ARBA00008458"/>
    </source>
</evidence>
<evidence type="ECO:0000256" key="6">
    <source>
        <dbReference type="SAM" id="Phobius"/>
    </source>
</evidence>
<evidence type="ECO:0000256" key="3">
    <source>
        <dbReference type="ARBA" id="ARBA00022692"/>
    </source>
</evidence>
<evidence type="ECO:0000313" key="8">
    <source>
        <dbReference type="Proteomes" id="UP000614601"/>
    </source>
</evidence>
<comment type="similarity">
    <text evidence="2">Belongs to the RNase K family.</text>
</comment>
<evidence type="ECO:0000256" key="5">
    <source>
        <dbReference type="ARBA" id="ARBA00023136"/>
    </source>
</evidence>
<evidence type="ECO:0000256" key="1">
    <source>
        <dbReference type="ARBA" id="ARBA00004141"/>
    </source>
</evidence>
<dbReference type="InterPro" id="IPR026770">
    <property type="entry name" value="RNase_K"/>
</dbReference>
<dbReference type="EMBL" id="CAJFDH010000004">
    <property type="protein sequence ID" value="CAD5219116.1"/>
    <property type="molecule type" value="Genomic_DNA"/>
</dbReference>
<dbReference type="AlphaFoldDB" id="A0A811KTH5"/>
<keyword evidence="5 6" id="KW-0472">Membrane</keyword>
<comment type="subcellular location">
    <subcellularLocation>
        <location evidence="1">Membrane</location>
        <topology evidence="1">Multi-pass membrane protein</topology>
    </subcellularLocation>
</comment>
<keyword evidence="4 6" id="KW-1133">Transmembrane helix</keyword>
<gene>
    <name evidence="7" type="ORF">BOKJ2_LOCUS8283</name>
</gene>
<accession>A0A811KTH5</accession>
<proteinExistence type="inferred from homology"/>
<keyword evidence="3 6" id="KW-0812">Transmembrane</keyword>
<evidence type="ECO:0000313" key="7">
    <source>
        <dbReference type="EMBL" id="CAD5219116.1"/>
    </source>
</evidence>
<dbReference type="GO" id="GO:0004521">
    <property type="term" value="F:RNA endonuclease activity"/>
    <property type="evidence" value="ECO:0007669"/>
    <property type="project" value="InterPro"/>
</dbReference>
<dbReference type="OrthoDB" id="67317at2759"/>
<dbReference type="GO" id="GO:0016020">
    <property type="term" value="C:membrane"/>
    <property type="evidence" value="ECO:0007669"/>
    <property type="project" value="UniProtKB-SubCell"/>
</dbReference>
<evidence type="ECO:0000256" key="4">
    <source>
        <dbReference type="ARBA" id="ARBA00022989"/>
    </source>
</evidence>
<sequence length="89" mass="9977">MVFGPKTSGFCAFISLWGVVFMGVLGVAFWSQAVGLMESLPQSDKTFTTFEELKQDVEDKYWENALKCWYVSGFYGVTLVLSVVRLAFA</sequence>